<dbReference type="EMBL" id="JACDUR010000002">
    <property type="protein sequence ID" value="MBA2890942.1"/>
    <property type="molecule type" value="Genomic_DNA"/>
</dbReference>
<dbReference type="Proteomes" id="UP000530928">
    <property type="component" value="Unassembled WGS sequence"/>
</dbReference>
<evidence type="ECO:0000313" key="3">
    <source>
        <dbReference type="Proteomes" id="UP000530928"/>
    </source>
</evidence>
<proteinExistence type="predicted"/>
<comment type="caution">
    <text evidence="2">The sequence shown here is derived from an EMBL/GenBank/DDBJ whole genome shotgun (WGS) entry which is preliminary data.</text>
</comment>
<protein>
    <recommendedName>
        <fullName evidence="4">ABC transporter</fullName>
    </recommendedName>
</protein>
<keyword evidence="1" id="KW-0732">Signal</keyword>
<organism evidence="2 3">
    <name type="scientific">Nonomuraea soli</name>
    <dbReference type="NCBI Taxonomy" id="1032476"/>
    <lineage>
        <taxon>Bacteria</taxon>
        <taxon>Bacillati</taxon>
        <taxon>Actinomycetota</taxon>
        <taxon>Actinomycetes</taxon>
        <taxon>Streptosporangiales</taxon>
        <taxon>Streptosporangiaceae</taxon>
        <taxon>Nonomuraea</taxon>
    </lineage>
</organism>
<reference evidence="2 3" key="1">
    <citation type="submission" date="2020-07" db="EMBL/GenBank/DDBJ databases">
        <title>Genomic Encyclopedia of Type Strains, Phase IV (KMG-IV): sequencing the most valuable type-strain genomes for metagenomic binning, comparative biology and taxonomic classification.</title>
        <authorList>
            <person name="Goeker M."/>
        </authorList>
    </citation>
    <scope>NUCLEOTIDE SEQUENCE [LARGE SCALE GENOMIC DNA]</scope>
    <source>
        <strain evidence="2 3">DSM 45533</strain>
    </source>
</reference>
<evidence type="ECO:0000256" key="1">
    <source>
        <dbReference type="SAM" id="SignalP"/>
    </source>
</evidence>
<sequence>MRALACLPARGTRALACLLVVLGLAACGAQDPPPPAVPHGYVEGAQETAEPQARLVLADDATGEVHLLDLATGQVGPLGSVSGPVAVTGDGRFAFVSSPTGTHVFDSGGWTVDHGDHVHYYRAAPRHLGQIPGTAVAAAGDATLTALSLSGGTTVMLDRSRLAQGAVAGQPADGPADGMVVPYAEHLVVPVAGRVEVRGRDGAVVTRLGEPCDGPAGQAVTRRGAVIGCEDGALLVTASGAGFTATKIRYRPGSDAPRATAFSHRPGGDALTALAGEQGVWLLDTGARSWKLLRTPPPIAVNTAGAGSPVLVLDSSGVLHGYDPGTGRRVARTALLSEPRPGATIQLDAARAYVNDPAARAVHEIDYADRLRTARTFRLGFTPAHMVETGR</sequence>
<dbReference type="SUPFAM" id="SSF50998">
    <property type="entry name" value="Quinoprotein alcohol dehydrogenase-like"/>
    <property type="match status" value="1"/>
</dbReference>
<gene>
    <name evidence="2" type="ORF">HNR30_002283</name>
</gene>
<dbReference type="AlphaFoldDB" id="A0A7W0CH85"/>
<name>A0A7W0CH85_9ACTN</name>
<keyword evidence="3" id="KW-1185">Reference proteome</keyword>
<evidence type="ECO:0000313" key="2">
    <source>
        <dbReference type="EMBL" id="MBA2890942.1"/>
    </source>
</evidence>
<dbReference type="PROSITE" id="PS51257">
    <property type="entry name" value="PROKAR_LIPOPROTEIN"/>
    <property type="match status" value="1"/>
</dbReference>
<feature type="chain" id="PRO_5039257503" description="ABC transporter" evidence="1">
    <location>
        <begin position="30"/>
        <end position="391"/>
    </location>
</feature>
<accession>A0A7W0CH85</accession>
<evidence type="ECO:0008006" key="4">
    <source>
        <dbReference type="Google" id="ProtNLM"/>
    </source>
</evidence>
<dbReference type="InterPro" id="IPR011047">
    <property type="entry name" value="Quinoprotein_ADH-like_sf"/>
</dbReference>
<feature type="signal peptide" evidence="1">
    <location>
        <begin position="1"/>
        <end position="29"/>
    </location>
</feature>
<dbReference type="RefSeq" id="WP_181609711.1">
    <property type="nucleotide sequence ID" value="NZ_BAABAM010000006.1"/>
</dbReference>